<keyword evidence="13" id="KW-1185">Reference proteome</keyword>
<keyword evidence="6" id="KW-0333">Golgi apparatus</keyword>
<dbReference type="GO" id="GO:0005794">
    <property type="term" value="C:Golgi apparatus"/>
    <property type="evidence" value="ECO:0007669"/>
    <property type="project" value="UniProtKB-SubCell"/>
</dbReference>
<evidence type="ECO:0000256" key="3">
    <source>
        <dbReference type="ARBA" id="ARBA00005599"/>
    </source>
</evidence>
<evidence type="ECO:0000256" key="5">
    <source>
        <dbReference type="ARBA" id="ARBA00022490"/>
    </source>
</evidence>
<feature type="compositionally biased region" description="Polar residues" evidence="11">
    <location>
        <begin position="300"/>
        <end position="318"/>
    </location>
</feature>
<dbReference type="GeneTree" id="ENSGT00390000014886"/>
<keyword evidence="5" id="KW-0963">Cytoplasm</keyword>
<evidence type="ECO:0000256" key="1">
    <source>
        <dbReference type="ARBA" id="ARBA00004496"/>
    </source>
</evidence>
<dbReference type="Ensembl" id="ENSELUT00000089008.1">
    <property type="protein sequence ID" value="ENSELUP00000084548.1"/>
    <property type="gene ID" value="ENSELUG00000044570.1"/>
</dbReference>
<evidence type="ECO:0000256" key="6">
    <source>
        <dbReference type="ARBA" id="ARBA00023034"/>
    </source>
</evidence>
<evidence type="ECO:0000256" key="2">
    <source>
        <dbReference type="ARBA" id="ARBA00004555"/>
    </source>
</evidence>
<comment type="subcellular location">
    <subcellularLocation>
        <location evidence="1">Cytoplasm</location>
    </subcellularLocation>
    <subcellularLocation>
        <location evidence="2">Golgi apparatus</location>
    </subcellularLocation>
</comment>
<feature type="region of interest" description="Disordered" evidence="11">
    <location>
        <begin position="87"/>
        <end position="113"/>
    </location>
</feature>
<reference evidence="12 13" key="1">
    <citation type="submission" date="2020-02" db="EMBL/GenBank/DDBJ databases">
        <title>Esox lucius (northern pike) genome, fEsoLuc1, primary haplotype.</title>
        <authorList>
            <person name="Myers G."/>
            <person name="Karagic N."/>
            <person name="Meyer A."/>
            <person name="Pippel M."/>
            <person name="Reichard M."/>
            <person name="Winkler S."/>
            <person name="Tracey A."/>
            <person name="Sims Y."/>
            <person name="Howe K."/>
            <person name="Rhie A."/>
            <person name="Formenti G."/>
            <person name="Durbin R."/>
            <person name="Fedrigo O."/>
            <person name="Jarvis E.D."/>
        </authorList>
    </citation>
    <scope>NUCLEOTIDE SEQUENCE [LARGE SCALE GENOMIC DNA]</scope>
</reference>
<reference evidence="12" key="2">
    <citation type="submission" date="2025-08" db="UniProtKB">
        <authorList>
            <consortium name="Ensembl"/>
        </authorList>
    </citation>
    <scope>IDENTIFICATION</scope>
</reference>
<feature type="compositionally biased region" description="Basic and acidic residues" evidence="11">
    <location>
        <begin position="90"/>
        <end position="99"/>
    </location>
</feature>
<feature type="coiled-coil region" evidence="10">
    <location>
        <begin position="197"/>
        <end position="224"/>
    </location>
</feature>
<evidence type="ECO:0000313" key="12">
    <source>
        <dbReference type="Ensembl" id="ENSELUP00000084548.1"/>
    </source>
</evidence>
<protein>
    <recommendedName>
        <fullName evidence="4">RAB6-interacting golgin</fullName>
    </recommendedName>
    <alternativeName>
        <fullName evidence="9">N-terminal kinase-like-binding protein 1</fullName>
    </alternativeName>
    <alternativeName>
        <fullName evidence="8">SCY1-like 1-binding protein 1</fullName>
    </alternativeName>
</protein>
<evidence type="ECO:0000256" key="11">
    <source>
        <dbReference type="SAM" id="MobiDB-lite"/>
    </source>
</evidence>
<evidence type="ECO:0000256" key="7">
    <source>
        <dbReference type="ARBA" id="ARBA00023054"/>
    </source>
</evidence>
<comment type="similarity">
    <text evidence="3">Belongs to the GORAB family.</text>
</comment>
<dbReference type="KEGG" id="els:105011975"/>
<dbReference type="InterPro" id="IPR007033">
    <property type="entry name" value="GORAB"/>
</dbReference>
<proteinExistence type="inferred from homology"/>
<dbReference type="CTD" id="92344"/>
<evidence type="ECO:0000256" key="8">
    <source>
        <dbReference type="ARBA" id="ARBA00032512"/>
    </source>
</evidence>
<feature type="region of interest" description="Disordered" evidence="11">
    <location>
        <begin position="265"/>
        <end position="355"/>
    </location>
</feature>
<dbReference type="GeneID" id="105011975"/>
<dbReference type="PANTHER" id="PTHR21470:SF2">
    <property type="entry name" value="RAB6-INTERACTING GOLGIN"/>
    <property type="match status" value="1"/>
</dbReference>
<gene>
    <name evidence="12" type="primary">GORAB</name>
</gene>
<evidence type="ECO:0000313" key="13">
    <source>
        <dbReference type="Proteomes" id="UP000265140"/>
    </source>
</evidence>
<dbReference type="RefSeq" id="XP_010870802.1">
    <property type="nucleotide sequence ID" value="XM_010872500.3"/>
</dbReference>
<keyword evidence="7 10" id="KW-0175">Coiled coil</keyword>
<name>A0AAY5K6C7_ESOLU</name>
<evidence type="ECO:0000256" key="4">
    <source>
        <dbReference type="ARBA" id="ARBA00014130"/>
    </source>
</evidence>
<dbReference type="GO" id="GO:1905515">
    <property type="term" value="P:non-motile cilium assembly"/>
    <property type="evidence" value="ECO:0007669"/>
    <property type="project" value="TreeGrafter"/>
</dbReference>
<evidence type="ECO:0000256" key="9">
    <source>
        <dbReference type="ARBA" id="ARBA00033032"/>
    </source>
</evidence>
<organism evidence="12 13">
    <name type="scientific">Esox lucius</name>
    <name type="common">Northern pike</name>
    <dbReference type="NCBI Taxonomy" id="8010"/>
    <lineage>
        <taxon>Eukaryota</taxon>
        <taxon>Metazoa</taxon>
        <taxon>Chordata</taxon>
        <taxon>Craniata</taxon>
        <taxon>Vertebrata</taxon>
        <taxon>Euteleostomi</taxon>
        <taxon>Actinopterygii</taxon>
        <taxon>Neopterygii</taxon>
        <taxon>Teleostei</taxon>
        <taxon>Protacanthopterygii</taxon>
        <taxon>Esociformes</taxon>
        <taxon>Esocidae</taxon>
        <taxon>Esox</taxon>
    </lineage>
</organism>
<evidence type="ECO:0000256" key="10">
    <source>
        <dbReference type="SAM" id="Coils"/>
    </source>
</evidence>
<reference evidence="12" key="3">
    <citation type="submission" date="2025-09" db="UniProtKB">
        <authorList>
            <consortium name="Ensembl"/>
        </authorList>
    </citation>
    <scope>IDENTIFICATION</scope>
</reference>
<sequence length="355" mass="39735">MSVWAGFSEEELRKLQQKEQTVPAALDRGRKPAPTNRSRQQLQRERALQVVTQQKNGPDSHTLPVEQQLSKPPIQAAVQPVSHFSVTHTTVEEDSRQKEPLALNDAPAPAQDTSQITRELEKQEVELREKTRLEFLQRDQKMIEERNKRKKALLTKTIAEKSKQTHAEAVKLKRIQKELQTLDNMVSSDIGILRGVIEQASMDYNAARKRYEKAEAEYVTAKLDLHKKTDVKEQLTEHLCAIIQQNELRKAHKLEELLQQLHLQTAEEEPEGEERGRPAEDRGATKVQEESKNAVLASPVNGSTPGTEKETQAGSTTLLPVCPAVTVTEPNGRDQNSKPSNGPLAGQCEVPASPS</sequence>
<dbReference type="AlphaFoldDB" id="A0AAY5K6C7"/>
<feature type="compositionally biased region" description="Polar residues" evidence="11">
    <location>
        <begin position="50"/>
        <end position="65"/>
    </location>
</feature>
<accession>A0AAY5K6C7</accession>
<feature type="compositionally biased region" description="Basic and acidic residues" evidence="11">
    <location>
        <begin position="273"/>
        <end position="292"/>
    </location>
</feature>
<dbReference type="PANTHER" id="PTHR21470">
    <property type="entry name" value="RAB6-INTERACTING PROTEIN GORAB"/>
    <property type="match status" value="1"/>
</dbReference>
<feature type="region of interest" description="Disordered" evidence="11">
    <location>
        <begin position="1"/>
        <end position="65"/>
    </location>
</feature>
<dbReference type="Proteomes" id="UP000265140">
    <property type="component" value="Chromosome 8"/>
</dbReference>